<evidence type="ECO:0000256" key="4">
    <source>
        <dbReference type="SAM" id="MobiDB-lite"/>
    </source>
</evidence>
<dbReference type="VEuPathDB" id="TriTrypDB:BSAL_75985"/>
<name>A0A0S4IZ50_BODSA</name>
<organism evidence="6 7">
    <name type="scientific">Bodo saltans</name>
    <name type="common">Flagellated protozoan</name>
    <dbReference type="NCBI Taxonomy" id="75058"/>
    <lineage>
        <taxon>Eukaryota</taxon>
        <taxon>Discoba</taxon>
        <taxon>Euglenozoa</taxon>
        <taxon>Kinetoplastea</taxon>
        <taxon>Metakinetoplastina</taxon>
        <taxon>Eubodonida</taxon>
        <taxon>Bodonidae</taxon>
        <taxon>Bodo</taxon>
    </lineage>
</organism>
<evidence type="ECO:0000313" key="6">
    <source>
        <dbReference type="EMBL" id="CUG22206.1"/>
    </source>
</evidence>
<feature type="domain" description="LIM zinc-binding" evidence="5">
    <location>
        <begin position="22"/>
        <end position="82"/>
    </location>
</feature>
<dbReference type="EMBL" id="CYKH01000706">
    <property type="protein sequence ID" value="CUG22206.1"/>
    <property type="molecule type" value="Genomic_DNA"/>
</dbReference>
<evidence type="ECO:0000256" key="1">
    <source>
        <dbReference type="ARBA" id="ARBA00022723"/>
    </source>
</evidence>
<dbReference type="CDD" id="cd08368">
    <property type="entry name" value="LIM"/>
    <property type="match status" value="1"/>
</dbReference>
<feature type="region of interest" description="Disordered" evidence="4">
    <location>
        <begin position="194"/>
        <end position="239"/>
    </location>
</feature>
<evidence type="ECO:0000256" key="2">
    <source>
        <dbReference type="ARBA" id="ARBA00022833"/>
    </source>
</evidence>
<keyword evidence="3" id="KW-0440">LIM domain</keyword>
<feature type="compositionally biased region" description="Polar residues" evidence="4">
    <location>
        <begin position="200"/>
        <end position="215"/>
    </location>
</feature>
<feature type="compositionally biased region" description="Low complexity" evidence="4">
    <location>
        <begin position="96"/>
        <end position="115"/>
    </location>
</feature>
<dbReference type="Proteomes" id="UP000051952">
    <property type="component" value="Unassembled WGS sequence"/>
</dbReference>
<protein>
    <recommendedName>
        <fullName evidence="5">LIM zinc-binding domain-containing protein</fullName>
    </recommendedName>
</protein>
<dbReference type="Gene3D" id="2.10.110.10">
    <property type="entry name" value="Cysteine Rich Protein"/>
    <property type="match status" value="1"/>
</dbReference>
<dbReference type="InterPro" id="IPR001781">
    <property type="entry name" value="Znf_LIM"/>
</dbReference>
<keyword evidence="7" id="KW-1185">Reference proteome</keyword>
<dbReference type="SMART" id="SM00132">
    <property type="entry name" value="LIM"/>
    <property type="match status" value="1"/>
</dbReference>
<keyword evidence="1 3" id="KW-0479">Metal-binding</keyword>
<dbReference type="OrthoDB" id="249790at2759"/>
<keyword evidence="2 3" id="KW-0862">Zinc</keyword>
<feature type="compositionally biased region" description="Low complexity" evidence="4">
    <location>
        <begin position="228"/>
        <end position="239"/>
    </location>
</feature>
<accession>A0A0S4IZ50</accession>
<evidence type="ECO:0000256" key="3">
    <source>
        <dbReference type="PROSITE-ProRule" id="PRU00125"/>
    </source>
</evidence>
<gene>
    <name evidence="6" type="ORF">BSAL_75985</name>
</gene>
<evidence type="ECO:0000313" key="7">
    <source>
        <dbReference type="Proteomes" id="UP000051952"/>
    </source>
</evidence>
<dbReference type="AlphaFoldDB" id="A0A0S4IZ50"/>
<evidence type="ECO:0000259" key="5">
    <source>
        <dbReference type="PROSITE" id="PS50023"/>
    </source>
</evidence>
<sequence length="239" mass="25148">MIRNQVAPTYHGALFVVEDVWVRCDLCRAAVDPVVRIPVGKQWFHPQCLRCAVCSRPSKTDAFRSVRGQPVCSDCFNRGFDKALGGNGARAGGSLLPPASRGSSRASSRALTTASGASLTPRQILSLINTGSSPATPLRLLSGASTALASGGGVAGPSPTIRFPSTPFLDSRAVTKRQSELLERQRILSDGDSNILLMDTPSSSTTTGQHGSRMQTPAAVLPPPPSRSPISAIAYKHKS</sequence>
<proteinExistence type="predicted"/>
<dbReference type="GO" id="GO:0046872">
    <property type="term" value="F:metal ion binding"/>
    <property type="evidence" value="ECO:0007669"/>
    <property type="project" value="UniProtKB-KW"/>
</dbReference>
<feature type="region of interest" description="Disordered" evidence="4">
    <location>
        <begin position="91"/>
        <end position="115"/>
    </location>
</feature>
<dbReference type="PROSITE" id="PS50023">
    <property type="entry name" value="LIM_DOMAIN_2"/>
    <property type="match status" value="1"/>
</dbReference>
<reference evidence="7" key="1">
    <citation type="submission" date="2015-09" db="EMBL/GenBank/DDBJ databases">
        <authorList>
            <consortium name="Pathogen Informatics"/>
        </authorList>
    </citation>
    <scope>NUCLEOTIDE SEQUENCE [LARGE SCALE GENOMIC DNA]</scope>
    <source>
        <strain evidence="7">Lake Konstanz</strain>
    </source>
</reference>
<dbReference type="Pfam" id="PF00412">
    <property type="entry name" value="LIM"/>
    <property type="match status" value="1"/>
</dbReference>